<dbReference type="Pfam" id="PF05343">
    <property type="entry name" value="Peptidase_M42"/>
    <property type="match status" value="1"/>
</dbReference>
<keyword evidence="5" id="KW-0378">Hydrolase</keyword>
<dbReference type="SUPFAM" id="SSF53187">
    <property type="entry name" value="Zn-dependent exopeptidases"/>
    <property type="match status" value="1"/>
</dbReference>
<dbReference type="InterPro" id="IPR008007">
    <property type="entry name" value="Peptidase_M42"/>
</dbReference>
<protein>
    <submittedName>
        <fullName evidence="7">Peptidase M42</fullName>
    </submittedName>
</protein>
<evidence type="ECO:0000256" key="2">
    <source>
        <dbReference type="ARBA" id="ARBA00022438"/>
    </source>
</evidence>
<keyword evidence="4" id="KW-0479">Metal-binding</keyword>
<keyword evidence="8" id="KW-1185">Reference proteome</keyword>
<comment type="caution">
    <text evidence="7">The sequence shown here is derived from an EMBL/GenBank/DDBJ whole genome shotgun (WGS) entry which is preliminary data.</text>
</comment>
<reference evidence="7" key="1">
    <citation type="submission" date="2022-12" db="EMBL/GenBank/DDBJ databases">
        <authorList>
            <person name="Wang J."/>
        </authorList>
    </citation>
    <scope>NUCLEOTIDE SEQUENCE</scope>
    <source>
        <strain evidence="7">HY-45-18</strain>
    </source>
</reference>
<evidence type="ECO:0000256" key="5">
    <source>
        <dbReference type="ARBA" id="ARBA00022801"/>
    </source>
</evidence>
<dbReference type="PANTHER" id="PTHR32481">
    <property type="entry name" value="AMINOPEPTIDASE"/>
    <property type="match status" value="1"/>
</dbReference>
<dbReference type="EMBL" id="JAPQER010000016">
    <property type="protein sequence ID" value="MCY6485910.1"/>
    <property type="molecule type" value="Genomic_DNA"/>
</dbReference>
<gene>
    <name evidence="7" type="ORF">OW763_16485</name>
</gene>
<name>A0ABT4D3T1_9CLOT</name>
<dbReference type="InterPro" id="IPR023367">
    <property type="entry name" value="Peptidase_M42_dom2"/>
</dbReference>
<evidence type="ECO:0000256" key="6">
    <source>
        <dbReference type="PIRNR" id="PIRNR001123"/>
    </source>
</evidence>
<dbReference type="InterPro" id="IPR051464">
    <property type="entry name" value="Peptidase_M42_aminopept"/>
</dbReference>
<evidence type="ECO:0000256" key="1">
    <source>
        <dbReference type="ARBA" id="ARBA00006272"/>
    </source>
</evidence>
<dbReference type="SUPFAM" id="SSF101821">
    <property type="entry name" value="Aminopeptidase/glucanase lid domain"/>
    <property type="match status" value="1"/>
</dbReference>
<keyword evidence="2" id="KW-0031">Aminopeptidase</keyword>
<accession>A0ABT4D3T1</accession>
<dbReference type="PANTHER" id="PTHR32481:SF0">
    <property type="entry name" value="AMINOPEPTIDASE YPDE-RELATED"/>
    <property type="match status" value="1"/>
</dbReference>
<dbReference type="RefSeq" id="WP_268042668.1">
    <property type="nucleotide sequence ID" value="NZ_JAPQER010000016.1"/>
</dbReference>
<evidence type="ECO:0000256" key="3">
    <source>
        <dbReference type="ARBA" id="ARBA00022670"/>
    </source>
</evidence>
<dbReference type="Gene3D" id="3.40.630.10">
    <property type="entry name" value="Zn peptidases"/>
    <property type="match status" value="1"/>
</dbReference>
<comment type="similarity">
    <text evidence="1 6">Belongs to the peptidase M42 family.</text>
</comment>
<keyword evidence="3" id="KW-0645">Protease</keyword>
<evidence type="ECO:0000256" key="4">
    <source>
        <dbReference type="ARBA" id="ARBA00022723"/>
    </source>
</evidence>
<evidence type="ECO:0000313" key="8">
    <source>
        <dbReference type="Proteomes" id="UP001078443"/>
    </source>
</evidence>
<dbReference type="PIRSF" id="PIRSF001123">
    <property type="entry name" value="PepA_GA"/>
    <property type="match status" value="1"/>
</dbReference>
<sequence>MDKVLERLLERLLDTFSVSGREQKVREVIKEELNSMASPFEIKEDKMGNLIVKLGSGDTKVMLCTSMDNSGVMATFIEDNGLIRVSPVGDFSYETLVGNFARFENGVLGRIGSAKDKPSENDLFIDIGVSSRQEALKKVNEGDIAEFIGNKLEVENKIIASNLHNKLGCYALLQIIKELESTDKELYFVFTAEDKVGYRGARAAAFEIKPDMCIVIGSIKTGDTIGAKGKIKVEGGPVTSIFDKGLVIDHEIKENIEKAAEKLNIKLQYSIDDGKNQGGLIHKEVGGIKTGMIGIPCRYKDTIGEMISLKDVEDTVKLIKKLI</sequence>
<organism evidence="7 8">
    <name type="scientific">Clostridium aestuarii</name>
    <dbReference type="NCBI Taxonomy" id="338193"/>
    <lineage>
        <taxon>Bacteria</taxon>
        <taxon>Bacillati</taxon>
        <taxon>Bacillota</taxon>
        <taxon>Clostridia</taxon>
        <taxon>Eubacteriales</taxon>
        <taxon>Clostridiaceae</taxon>
        <taxon>Clostridium</taxon>
    </lineage>
</organism>
<dbReference type="Proteomes" id="UP001078443">
    <property type="component" value="Unassembled WGS sequence"/>
</dbReference>
<evidence type="ECO:0000313" key="7">
    <source>
        <dbReference type="EMBL" id="MCY6485910.1"/>
    </source>
</evidence>
<dbReference type="Gene3D" id="2.40.30.40">
    <property type="entry name" value="Peptidase M42, domain 2"/>
    <property type="match status" value="1"/>
</dbReference>
<proteinExistence type="inferred from homology"/>